<evidence type="ECO:0008006" key="3">
    <source>
        <dbReference type="Google" id="ProtNLM"/>
    </source>
</evidence>
<organism evidence="1 2">
    <name type="scientific">Rhizophagus clarus</name>
    <dbReference type="NCBI Taxonomy" id="94130"/>
    <lineage>
        <taxon>Eukaryota</taxon>
        <taxon>Fungi</taxon>
        <taxon>Fungi incertae sedis</taxon>
        <taxon>Mucoromycota</taxon>
        <taxon>Glomeromycotina</taxon>
        <taxon>Glomeromycetes</taxon>
        <taxon>Glomerales</taxon>
        <taxon>Glomeraceae</taxon>
        <taxon>Rhizophagus</taxon>
    </lineage>
</organism>
<evidence type="ECO:0000313" key="1">
    <source>
        <dbReference type="EMBL" id="GBB96874.1"/>
    </source>
</evidence>
<gene>
    <name evidence="1" type="ORF">RclHR1_02860007</name>
</gene>
<proteinExistence type="predicted"/>
<protein>
    <recommendedName>
        <fullName evidence="3">NYN domain-containing protein</fullName>
    </recommendedName>
</protein>
<dbReference type="STRING" id="94130.A0A2Z6RFS5"/>
<dbReference type="AlphaFoldDB" id="A0A2Z6RFS5"/>
<comment type="caution">
    <text evidence="1">The sequence shown here is derived from an EMBL/GenBank/DDBJ whole genome shotgun (WGS) entry which is preliminary data.</text>
</comment>
<reference evidence="1 2" key="1">
    <citation type="submission" date="2017-11" db="EMBL/GenBank/DDBJ databases">
        <title>The genome of Rhizophagus clarus HR1 reveals common genetic basis of auxotrophy among arbuscular mycorrhizal fungi.</title>
        <authorList>
            <person name="Kobayashi Y."/>
        </authorList>
    </citation>
    <scope>NUCLEOTIDE SEQUENCE [LARGE SCALE GENOMIC DNA]</scope>
    <source>
        <strain evidence="1 2">HR1</strain>
    </source>
</reference>
<sequence length="199" mass="22808">MIPYSKLKLLEVAICTKVPDQKMGILKTKAHDEIDIEQDLGGRLLEPDDEINNLFDQHDIKQISILVQSPPPATLLHQLKLDCGHLLSKVLNGRTIGSDVGSRPSPNDSLWNRIQNEGFEVVVYDRNLKMKKRNPGILLLISEDCDYLPIINRALKHHWGVETWFWRSDPFGKDYFLKITDGETIKRWGNDVIIDCLIL</sequence>
<name>A0A2Z6RFS5_9GLOM</name>
<dbReference type="EMBL" id="BEXD01002068">
    <property type="protein sequence ID" value="GBB96874.1"/>
    <property type="molecule type" value="Genomic_DNA"/>
</dbReference>
<evidence type="ECO:0000313" key="2">
    <source>
        <dbReference type="Proteomes" id="UP000247702"/>
    </source>
</evidence>
<accession>A0A2Z6RFS5</accession>
<keyword evidence="2" id="KW-1185">Reference proteome</keyword>
<dbReference type="Proteomes" id="UP000247702">
    <property type="component" value="Unassembled WGS sequence"/>
</dbReference>